<dbReference type="Proteomes" id="UP000054007">
    <property type="component" value="Unassembled WGS sequence"/>
</dbReference>
<dbReference type="STRING" id="1314674.A0A0D7BCT7"/>
<organism evidence="3 4">
    <name type="scientific">Cylindrobasidium torrendii FP15055 ss-10</name>
    <dbReference type="NCBI Taxonomy" id="1314674"/>
    <lineage>
        <taxon>Eukaryota</taxon>
        <taxon>Fungi</taxon>
        <taxon>Dikarya</taxon>
        <taxon>Basidiomycota</taxon>
        <taxon>Agaricomycotina</taxon>
        <taxon>Agaricomycetes</taxon>
        <taxon>Agaricomycetidae</taxon>
        <taxon>Agaricales</taxon>
        <taxon>Marasmiineae</taxon>
        <taxon>Physalacriaceae</taxon>
        <taxon>Cylindrobasidium</taxon>
    </lineage>
</organism>
<dbReference type="PROSITE" id="PS50181">
    <property type="entry name" value="FBOX"/>
    <property type="match status" value="1"/>
</dbReference>
<accession>A0A0D7BCT7</accession>
<sequence>MFSTLPAELILDILGWLPIDTVRNLNLVSKHVRDFIDVNEDIIYRTAAFQLGYIPSKDFAFENLAHLYSPRIMRYVSTCKELCKELRYVSAAWKGRAPSAIRVFEPFQQDDVHRIKVDEDAGIIINSFNMGGICVSDLETGSMLWALSANYVSGYPHVEYENGFMIFNLRGKRKEVWKLVGSHPRLPRPKSSPVDSKQATISRLMGEHYCDTYPRGHFQAWSAIEVPELTHAFRFVYPTLLTAERRHLYLYDVRTGTLERNIVITEPEIHEPPHLTYVDISPHYIFVCGWPSIRIVSRQTGKVLMDIASDKAHYSPNVFAMDRHTETTQGSALCIHRPYIREPALQTQITHVYDQFLATHVSPCGHHLAILSVSSRLLIVPFFERLWEDNPLPDINSISLEIELGSRARSSRYLAFDSSRVAVATDTGIFIVHLDLSKGAERILNVCRVQELDRPHALGEMSCLQMSQTALWLTWQYPYPEPIGQSRTNFGELLAERVSYHVFNPTIPIGTINIRPFGGFDDLVQITRKQVCRVDFARPLPGPMQREPTPEEFDDGDF</sequence>
<reference evidence="3 4" key="1">
    <citation type="journal article" date="2015" name="Fungal Genet. Biol.">
        <title>Evolution of novel wood decay mechanisms in Agaricales revealed by the genome sequences of Fistulina hepatica and Cylindrobasidium torrendii.</title>
        <authorList>
            <person name="Floudas D."/>
            <person name="Held B.W."/>
            <person name="Riley R."/>
            <person name="Nagy L.G."/>
            <person name="Koehler G."/>
            <person name="Ransdell A.S."/>
            <person name="Younus H."/>
            <person name="Chow J."/>
            <person name="Chiniquy J."/>
            <person name="Lipzen A."/>
            <person name="Tritt A."/>
            <person name="Sun H."/>
            <person name="Haridas S."/>
            <person name="LaButti K."/>
            <person name="Ohm R.A."/>
            <person name="Kues U."/>
            <person name="Blanchette R.A."/>
            <person name="Grigoriev I.V."/>
            <person name="Minto R.E."/>
            <person name="Hibbett D.S."/>
        </authorList>
    </citation>
    <scope>NUCLEOTIDE SEQUENCE [LARGE SCALE GENOMIC DNA]</scope>
    <source>
        <strain evidence="3 4">FP15055 ss-10</strain>
    </source>
</reference>
<protein>
    <recommendedName>
        <fullName evidence="2">F-box domain-containing protein</fullName>
    </recommendedName>
</protein>
<dbReference type="OrthoDB" id="550575at2759"/>
<name>A0A0D7BCT7_9AGAR</name>
<dbReference type="InterPro" id="IPR036047">
    <property type="entry name" value="F-box-like_dom_sf"/>
</dbReference>
<gene>
    <name evidence="3" type="ORF">CYLTODRAFT_395562</name>
</gene>
<evidence type="ECO:0000256" key="1">
    <source>
        <dbReference type="SAM" id="MobiDB-lite"/>
    </source>
</evidence>
<dbReference type="SUPFAM" id="SSF101908">
    <property type="entry name" value="Putative isomerase YbhE"/>
    <property type="match status" value="1"/>
</dbReference>
<evidence type="ECO:0000313" key="3">
    <source>
        <dbReference type="EMBL" id="KIY68303.1"/>
    </source>
</evidence>
<evidence type="ECO:0000313" key="4">
    <source>
        <dbReference type="Proteomes" id="UP000054007"/>
    </source>
</evidence>
<dbReference type="AlphaFoldDB" id="A0A0D7BCT7"/>
<feature type="domain" description="F-box" evidence="2">
    <location>
        <begin position="1"/>
        <end position="47"/>
    </location>
</feature>
<keyword evidence="4" id="KW-1185">Reference proteome</keyword>
<evidence type="ECO:0000259" key="2">
    <source>
        <dbReference type="PROSITE" id="PS50181"/>
    </source>
</evidence>
<dbReference type="EMBL" id="KN880505">
    <property type="protein sequence ID" value="KIY68303.1"/>
    <property type="molecule type" value="Genomic_DNA"/>
</dbReference>
<feature type="region of interest" description="Disordered" evidence="1">
    <location>
        <begin position="539"/>
        <end position="558"/>
    </location>
</feature>
<dbReference type="SUPFAM" id="SSF81383">
    <property type="entry name" value="F-box domain"/>
    <property type="match status" value="1"/>
</dbReference>
<proteinExistence type="predicted"/>
<dbReference type="InterPro" id="IPR001810">
    <property type="entry name" value="F-box_dom"/>
</dbReference>